<keyword evidence="4" id="KW-0949">S-adenosyl-L-methionine</keyword>
<proteinExistence type="inferred from homology"/>
<comment type="similarity">
    <text evidence="1">Belongs to the N(4)/N(6)-methyltransferase family.</text>
</comment>
<dbReference type="OrthoDB" id="78302at2157"/>
<organism evidence="6 7">
    <name type="scientific">Methanobrevibacter thaueri</name>
    <dbReference type="NCBI Taxonomy" id="190975"/>
    <lineage>
        <taxon>Archaea</taxon>
        <taxon>Methanobacteriati</taxon>
        <taxon>Methanobacteriota</taxon>
        <taxon>Methanomada group</taxon>
        <taxon>Methanobacteria</taxon>
        <taxon>Methanobacteriales</taxon>
        <taxon>Methanobacteriaceae</taxon>
        <taxon>Methanobrevibacter</taxon>
    </lineage>
</organism>
<dbReference type="Pfam" id="PF01555">
    <property type="entry name" value="N6_N4_Mtase"/>
    <property type="match status" value="1"/>
</dbReference>
<evidence type="ECO:0000256" key="4">
    <source>
        <dbReference type="ARBA" id="ARBA00022691"/>
    </source>
</evidence>
<keyword evidence="3 6" id="KW-0808">Transferase</keyword>
<reference evidence="6 7" key="1">
    <citation type="submission" date="2017-03" db="EMBL/GenBank/DDBJ databases">
        <title>Genome sequence of Methanobrevibacter thaueri.</title>
        <authorList>
            <person name="Poehlein A."/>
            <person name="Seedorf H."/>
            <person name="Daniel R."/>
        </authorList>
    </citation>
    <scope>NUCLEOTIDE SEQUENCE [LARGE SCALE GENOMIC DNA]</scope>
    <source>
        <strain evidence="6 7">DSM 11995</strain>
    </source>
</reference>
<evidence type="ECO:0000256" key="2">
    <source>
        <dbReference type="ARBA" id="ARBA00022603"/>
    </source>
</evidence>
<evidence type="ECO:0000256" key="1">
    <source>
        <dbReference type="ARBA" id="ARBA00006594"/>
    </source>
</evidence>
<dbReference type="Gene3D" id="3.40.50.150">
    <property type="entry name" value="Vaccinia Virus protein VP39"/>
    <property type="match status" value="1"/>
</dbReference>
<dbReference type="EMBL" id="MZGS01000028">
    <property type="protein sequence ID" value="PWB85242.1"/>
    <property type="molecule type" value="Genomic_DNA"/>
</dbReference>
<keyword evidence="7" id="KW-1185">Reference proteome</keyword>
<evidence type="ECO:0000259" key="5">
    <source>
        <dbReference type="Pfam" id="PF01555"/>
    </source>
</evidence>
<name>A0A315XKR4_9EURY</name>
<dbReference type="AlphaFoldDB" id="A0A315XKR4"/>
<evidence type="ECO:0000256" key="3">
    <source>
        <dbReference type="ARBA" id="ARBA00022679"/>
    </source>
</evidence>
<dbReference type="PRINTS" id="PR00506">
    <property type="entry name" value="D21N6MTFRASE"/>
</dbReference>
<dbReference type="GO" id="GO:0008170">
    <property type="term" value="F:N-methyltransferase activity"/>
    <property type="evidence" value="ECO:0007669"/>
    <property type="project" value="InterPro"/>
</dbReference>
<dbReference type="PROSITE" id="PS00092">
    <property type="entry name" value="N6_MTASE"/>
    <property type="match status" value="1"/>
</dbReference>
<accession>A0A315XKR4</accession>
<keyword evidence="2 6" id="KW-0489">Methyltransferase</keyword>
<dbReference type="GO" id="GO:0003677">
    <property type="term" value="F:DNA binding"/>
    <property type="evidence" value="ECO:0007669"/>
    <property type="project" value="InterPro"/>
</dbReference>
<comment type="caution">
    <text evidence="6">The sequence shown here is derived from an EMBL/GenBank/DDBJ whole genome shotgun (WGS) entry which is preliminary data.</text>
</comment>
<sequence>MEEIKLTGESKDIVAENISQLKELFPEIVVDDKIDFDSLKKILGESVDDTKEKYSFTWPGKSQAIKESQKQSTGTLRPCKDESEHWDKTQNIYIEGDNLEVLKLLQKGYYNKIKAIYIDPPYNTGNDFIYTDDYKDNLDNYLKISGQILDSDDKERGNIGIRLSTNTESMGRYHSNWLNMMYPRLRLARNLLTEDGIIFVSIDDNEVENLRKLMDELFGEENFMAQIIVEGTPKNDPHIISTAHEYCLVYVKNFNEAKMSNYGLKNPLYSEINTIFENGGNNFKLIEKNLKEFYDKKGLKKDNISNYKFADKLGVFRLGPIDDPQNSGPKDERINPITNTPCIVPNRGWSCSIETWNEWINNNLIYFPENNEKIPAKKTYIQSDRLDVMKAYVKIQTRKDTDALKKLFGLKMTPFPNPKPVELLKMFIDNCNDKNMIICDFFSGSASTAEATIRLNAEDNGNRKFLLIQIPEEITEENKSGKSKKIAHESIKFLKENNKELNICEIGKERIRRIGKNIIKESENKSLDIGFKVFKLDSSNLEKWEPDFNNIQQSLIVDEIKKDRTNEDLVYEIMLKYGVDLTLPIEKHDNIYSIGFGALVMCLEDNITTEVTDKILNIVKDSSITRVVFKDSGFASDADKTNIKEILKTNHIDEFITI</sequence>
<dbReference type="SUPFAM" id="SSF53335">
    <property type="entry name" value="S-adenosyl-L-methionine-dependent methyltransferases"/>
    <property type="match status" value="1"/>
</dbReference>
<evidence type="ECO:0000313" key="7">
    <source>
        <dbReference type="Proteomes" id="UP000251717"/>
    </source>
</evidence>
<dbReference type="InterPro" id="IPR002295">
    <property type="entry name" value="N4/N6-MTase_EcoPI_Mod-like"/>
</dbReference>
<dbReference type="InterPro" id="IPR002941">
    <property type="entry name" value="DNA_methylase_N4/N6"/>
</dbReference>
<gene>
    <name evidence="6" type="ORF">MBBTH_18410</name>
</gene>
<dbReference type="Proteomes" id="UP000251717">
    <property type="component" value="Unassembled WGS sequence"/>
</dbReference>
<dbReference type="PIRSF" id="PIRSF015855">
    <property type="entry name" value="TypeIII_Mtase_mKpnI"/>
    <property type="match status" value="1"/>
</dbReference>
<dbReference type="RefSeq" id="WP_116592745.1">
    <property type="nucleotide sequence ID" value="NZ_MZGS01000028.1"/>
</dbReference>
<feature type="domain" description="DNA methylase N-4/N-6" evidence="5">
    <location>
        <begin position="113"/>
        <end position="476"/>
    </location>
</feature>
<protein>
    <submittedName>
        <fullName evidence="6">Putative methyltransferase</fullName>
    </submittedName>
</protein>
<dbReference type="InterPro" id="IPR029063">
    <property type="entry name" value="SAM-dependent_MTases_sf"/>
</dbReference>
<evidence type="ECO:0000313" key="6">
    <source>
        <dbReference type="EMBL" id="PWB85242.1"/>
    </source>
</evidence>
<dbReference type="InterPro" id="IPR002052">
    <property type="entry name" value="DNA_methylase_N6_adenine_CS"/>
</dbReference>
<dbReference type="GO" id="GO:0032259">
    <property type="term" value="P:methylation"/>
    <property type="evidence" value="ECO:0007669"/>
    <property type="project" value="UniProtKB-KW"/>
</dbReference>